<gene>
    <name evidence="4" type="ORF">EDD63_13719</name>
</gene>
<sequence>MNLAKGIKQITAGILVVAMLVGFNIQNPNVQRKSEFEGNEGYWTELCTQYTTDQNTIAKCNEYRNYLQGKINAGTQQKNNAQSEINAIQGNIDELGAYYTKAKEDVANKEGEIAMQEAAIQSIADEIAKADVAIALHEEKVQARKEKILERLLDVQVSINANEYVDFIMGAEDLVDFIQRSESIGTINDADRKLMDELKEEVKQLEAAKTEKVRVKETHELEKQNLEVQRVQLAQEKEKAELAYNEILTKQEQLRAQIASADSMVDSMTGLMPTMAAPPNAGSGSLNWNRDWYSGWYTTGLNPFVAQYIGQCTWYAYGRANEVNNGSYMGLPTGNAQDWYGTAAARGYSVGSEPRTNAIAVWGHGYYGHVAFVESYGGGTITISEANVNAPGGGLPTWTSLDVAIQYTLTSQMSYAALCAQRGTPIGFIYL</sequence>
<reference evidence="4 5" key="1">
    <citation type="submission" date="2019-03" db="EMBL/GenBank/DDBJ databases">
        <title>Genomic Encyclopedia of Type Strains, Phase IV (KMG-IV): sequencing the most valuable type-strain genomes for metagenomic binning, comparative biology and taxonomic classification.</title>
        <authorList>
            <person name="Goeker M."/>
        </authorList>
    </citation>
    <scope>NUCLEOTIDE SEQUENCE [LARGE SCALE GENOMIC DNA]</scope>
    <source>
        <strain evidence="4 5">DSM 28867</strain>
    </source>
</reference>
<dbReference type="PRINTS" id="PR01852">
    <property type="entry name" value="SIBAPROTEIN"/>
</dbReference>
<dbReference type="EMBL" id="SODD01000037">
    <property type="protein sequence ID" value="TDW14620.1"/>
    <property type="molecule type" value="Genomic_DNA"/>
</dbReference>
<dbReference type="InterPro" id="IPR057309">
    <property type="entry name" value="PcsB_CC"/>
</dbReference>
<dbReference type="InterPro" id="IPR007921">
    <property type="entry name" value="CHAP_dom"/>
</dbReference>
<keyword evidence="5" id="KW-1185">Reference proteome</keyword>
<protein>
    <submittedName>
        <fullName evidence="4">Surface antigen</fullName>
    </submittedName>
</protein>
<dbReference type="Gene3D" id="6.10.250.3150">
    <property type="match status" value="1"/>
</dbReference>
<name>A0A4R7ZHW1_9FIRM</name>
<dbReference type="Pfam" id="PF24568">
    <property type="entry name" value="CC_PcsB"/>
    <property type="match status" value="1"/>
</dbReference>
<dbReference type="PROSITE" id="PS50911">
    <property type="entry name" value="CHAP"/>
    <property type="match status" value="1"/>
</dbReference>
<feature type="coiled-coil region" evidence="2">
    <location>
        <begin position="188"/>
        <end position="257"/>
    </location>
</feature>
<keyword evidence="1" id="KW-0732">Signal</keyword>
<proteinExistence type="predicted"/>
<evidence type="ECO:0000259" key="3">
    <source>
        <dbReference type="PROSITE" id="PS50911"/>
    </source>
</evidence>
<dbReference type="SUPFAM" id="SSF54001">
    <property type="entry name" value="Cysteine proteinases"/>
    <property type="match status" value="1"/>
</dbReference>
<dbReference type="Gene3D" id="3.90.1720.10">
    <property type="entry name" value="endopeptidase domain like (from Nostoc punctiforme)"/>
    <property type="match status" value="1"/>
</dbReference>
<dbReference type="Proteomes" id="UP000294743">
    <property type="component" value="Unassembled WGS sequence"/>
</dbReference>
<dbReference type="InterPro" id="IPR038765">
    <property type="entry name" value="Papain-like_cys_pep_sf"/>
</dbReference>
<dbReference type="Pfam" id="PF05257">
    <property type="entry name" value="CHAP"/>
    <property type="match status" value="1"/>
</dbReference>
<dbReference type="RefSeq" id="WP_166667602.1">
    <property type="nucleotide sequence ID" value="NZ_SODD01000037.1"/>
</dbReference>
<evidence type="ECO:0000313" key="4">
    <source>
        <dbReference type="EMBL" id="TDW14620.1"/>
    </source>
</evidence>
<feature type="domain" description="Peptidase C51" evidence="3">
    <location>
        <begin position="287"/>
        <end position="417"/>
    </location>
</feature>
<organism evidence="4 5">
    <name type="scientific">Breznakia blatticola</name>
    <dbReference type="NCBI Taxonomy" id="1754012"/>
    <lineage>
        <taxon>Bacteria</taxon>
        <taxon>Bacillati</taxon>
        <taxon>Bacillota</taxon>
        <taxon>Erysipelotrichia</taxon>
        <taxon>Erysipelotrichales</taxon>
        <taxon>Erysipelotrichaceae</taxon>
        <taxon>Breznakia</taxon>
    </lineage>
</organism>
<keyword evidence="2" id="KW-0175">Coiled coil</keyword>
<accession>A0A4R7ZHW1</accession>
<dbReference type="AlphaFoldDB" id="A0A4R7ZHW1"/>
<comment type="caution">
    <text evidence="4">The sequence shown here is derived from an EMBL/GenBank/DDBJ whole genome shotgun (WGS) entry which is preliminary data.</text>
</comment>
<evidence type="ECO:0000256" key="1">
    <source>
        <dbReference type="ARBA" id="ARBA00022729"/>
    </source>
</evidence>
<dbReference type="InterPro" id="IPR009148">
    <property type="entry name" value="PcsB-like"/>
</dbReference>
<evidence type="ECO:0000256" key="2">
    <source>
        <dbReference type="SAM" id="Coils"/>
    </source>
</evidence>
<evidence type="ECO:0000313" key="5">
    <source>
        <dbReference type="Proteomes" id="UP000294743"/>
    </source>
</evidence>